<reference evidence="2" key="1">
    <citation type="submission" date="2016-11" db="UniProtKB">
        <authorList>
            <consortium name="WormBaseParasite"/>
        </authorList>
    </citation>
    <scope>IDENTIFICATION</scope>
</reference>
<dbReference type="WBParaSite" id="maker-unitig_43131-snap-gene-0.3-mRNA-1">
    <property type="protein sequence ID" value="maker-unitig_43131-snap-gene-0.3-mRNA-1"/>
    <property type="gene ID" value="maker-unitig_43131-snap-gene-0.3"/>
</dbReference>
<accession>A0A1I8FPG8</accession>
<keyword evidence="1" id="KW-1185">Reference proteome</keyword>
<evidence type="ECO:0000313" key="1">
    <source>
        <dbReference type="Proteomes" id="UP000095280"/>
    </source>
</evidence>
<proteinExistence type="predicted"/>
<dbReference type="Proteomes" id="UP000095280">
    <property type="component" value="Unplaced"/>
</dbReference>
<organism evidence="1 2">
    <name type="scientific">Macrostomum lignano</name>
    <dbReference type="NCBI Taxonomy" id="282301"/>
    <lineage>
        <taxon>Eukaryota</taxon>
        <taxon>Metazoa</taxon>
        <taxon>Spiralia</taxon>
        <taxon>Lophotrochozoa</taxon>
        <taxon>Platyhelminthes</taxon>
        <taxon>Rhabditophora</taxon>
        <taxon>Macrostomorpha</taxon>
        <taxon>Macrostomida</taxon>
        <taxon>Macrostomidae</taxon>
        <taxon>Macrostomum</taxon>
    </lineage>
</organism>
<name>A0A1I8FPG8_9PLAT</name>
<dbReference type="AlphaFoldDB" id="A0A1I8FPG8"/>
<sequence length="205" mass="22013">VETPLRREFSTCGVGGLQANSRGAEGPGRRRRPHRIVLHRAGVRRRYLVANGAQVPSRCSPRDPVPFKRCSAKRPAKAARRLHESKGVKFVIGELQSFASDAQGGLSGLKLKSGDPACSALRVGIGYQRPTPPSCRPSSSPVASRAARWWSARTFARRRTRTSLAAGERPWLRALADGADAGPRLPPGRCSQAGAAAARHLLLDA</sequence>
<evidence type="ECO:0000313" key="2">
    <source>
        <dbReference type="WBParaSite" id="maker-unitig_43131-snap-gene-0.3-mRNA-1"/>
    </source>
</evidence>
<protein>
    <submittedName>
        <fullName evidence="2">Uncharacterized protein</fullName>
    </submittedName>
</protein>